<dbReference type="EMBL" id="CANTUO010000006">
    <property type="protein sequence ID" value="CAI5760162.1"/>
    <property type="molecule type" value="Genomic_DNA"/>
</dbReference>
<dbReference type="SMART" id="SM00670">
    <property type="entry name" value="PINc"/>
    <property type="match status" value="1"/>
</dbReference>
<dbReference type="InterPro" id="IPR052626">
    <property type="entry name" value="SWT1_Regulator"/>
</dbReference>
<feature type="domain" description="PIN" evidence="6">
    <location>
        <begin position="99"/>
        <end position="228"/>
    </location>
</feature>
<accession>A0A9W4XN84</accession>
<dbReference type="InterPro" id="IPR049014">
    <property type="entry name" value="SWT1_C"/>
</dbReference>
<comment type="similarity">
    <text evidence="4">Belongs to the SWT1 family.</text>
</comment>
<dbReference type="GO" id="GO:0005634">
    <property type="term" value="C:nucleus"/>
    <property type="evidence" value="ECO:0007669"/>
    <property type="project" value="UniProtKB-SubCell"/>
</dbReference>
<dbReference type="Proteomes" id="UP001152885">
    <property type="component" value="Unassembled WGS sequence"/>
</dbReference>
<comment type="caution">
    <text evidence="7">The sequence shown here is derived from an EMBL/GenBank/DDBJ whole genome shotgun (WGS) entry which is preliminary data.</text>
</comment>
<dbReference type="Pfam" id="PF13638">
    <property type="entry name" value="PIN_4"/>
    <property type="match status" value="1"/>
</dbReference>
<keyword evidence="2" id="KW-0804">Transcription</keyword>
<reference evidence="7" key="1">
    <citation type="submission" date="2022-12" db="EMBL/GenBank/DDBJ databases">
        <authorList>
            <person name="Brejova B."/>
        </authorList>
    </citation>
    <scope>NUCLEOTIDE SEQUENCE</scope>
</reference>
<comment type="subcellular location">
    <subcellularLocation>
        <location evidence="1">Nucleus</location>
    </subcellularLocation>
</comment>
<dbReference type="PANTHER" id="PTHR16161:SF0">
    <property type="entry name" value="TRANSCRIPTIONAL PROTEIN SWT1"/>
    <property type="match status" value="1"/>
</dbReference>
<evidence type="ECO:0000256" key="1">
    <source>
        <dbReference type="ARBA" id="ARBA00004123"/>
    </source>
</evidence>
<keyword evidence="3" id="KW-0539">Nucleus</keyword>
<dbReference type="Gene3D" id="3.40.50.1010">
    <property type="entry name" value="5'-nuclease"/>
    <property type="match status" value="1"/>
</dbReference>
<proteinExistence type="inferred from homology"/>
<gene>
    <name evidence="7" type="ORF">CANVERA_P4672</name>
</gene>
<protein>
    <recommendedName>
        <fullName evidence="5">Transcriptional protein SWT1</fullName>
    </recommendedName>
</protein>
<sequence>MSLPSRYANEGLSKQDQSRVITSGIKRNKPIEYKLKSINEKVQDQVDYDIAMSPIDDLETDIIASFVDYTRNKQNIIHSNYDEMIIEQQSEIILDGNVSLLIIDTNFILSQLNILDDINKLANQYNLKVVIPLYVIKELDGLKSSKFKTDRDAELSSNSVSHLARWANDWIYSNLASSSETIKIQKMSQRLQSDLVKDQAILDCCLYFKQKFPQYLTILLSNDKNLCSLALSNDILTVSFNNEMTGEGISKTIHEENLRRFGKLEPKVIQSIKEERVKSKNTINPSDEWIKETQKFNINSEDDAINTIYTEIQTVLLAALHHCMEKEYGEDLDLIREYDKEQIITILDCSNLIIRFWFTVFKEYFQGHNKILPFGEEGKRKVPIHVDRPRNYFELKEFVKFWSTILQNIYDEIMNETEQEALKYLQQRWEKMASLLM</sequence>
<dbReference type="OrthoDB" id="2017974at2759"/>
<evidence type="ECO:0000256" key="4">
    <source>
        <dbReference type="ARBA" id="ARBA00060839"/>
    </source>
</evidence>
<evidence type="ECO:0000313" key="7">
    <source>
        <dbReference type="EMBL" id="CAI5760162.1"/>
    </source>
</evidence>
<evidence type="ECO:0000256" key="2">
    <source>
        <dbReference type="ARBA" id="ARBA00023163"/>
    </source>
</evidence>
<dbReference type="FunFam" id="3.40.50.1010:FF:000045">
    <property type="entry name" value="Transcriptional protein swt1"/>
    <property type="match status" value="1"/>
</dbReference>
<evidence type="ECO:0000313" key="8">
    <source>
        <dbReference type="Proteomes" id="UP001152885"/>
    </source>
</evidence>
<dbReference type="CDD" id="cd18727">
    <property type="entry name" value="PIN_Swt1-like"/>
    <property type="match status" value="1"/>
</dbReference>
<dbReference type="AlphaFoldDB" id="A0A9W4XN84"/>
<organism evidence="7 8">
    <name type="scientific">Candida verbasci</name>
    <dbReference type="NCBI Taxonomy" id="1227364"/>
    <lineage>
        <taxon>Eukaryota</taxon>
        <taxon>Fungi</taxon>
        <taxon>Dikarya</taxon>
        <taxon>Ascomycota</taxon>
        <taxon>Saccharomycotina</taxon>
        <taxon>Pichiomycetes</taxon>
        <taxon>Debaryomycetaceae</taxon>
        <taxon>Candida/Lodderomyces clade</taxon>
        <taxon>Candida</taxon>
    </lineage>
</organism>
<dbReference type="Pfam" id="PF21693">
    <property type="entry name" value="SWT1_3rd"/>
    <property type="match status" value="1"/>
</dbReference>
<evidence type="ECO:0000256" key="5">
    <source>
        <dbReference type="ARBA" id="ARBA00074620"/>
    </source>
</evidence>
<evidence type="ECO:0000256" key="3">
    <source>
        <dbReference type="ARBA" id="ARBA00023242"/>
    </source>
</evidence>
<dbReference type="SUPFAM" id="SSF88723">
    <property type="entry name" value="PIN domain-like"/>
    <property type="match status" value="1"/>
</dbReference>
<dbReference type="GO" id="GO:0004540">
    <property type="term" value="F:RNA nuclease activity"/>
    <property type="evidence" value="ECO:0007669"/>
    <property type="project" value="UniProtKB-ARBA"/>
</dbReference>
<dbReference type="PANTHER" id="PTHR16161">
    <property type="entry name" value="TRANSCRIPTIONAL PROTEIN SWT1"/>
    <property type="match status" value="1"/>
</dbReference>
<dbReference type="InterPro" id="IPR029060">
    <property type="entry name" value="PIN-like_dom_sf"/>
</dbReference>
<keyword evidence="8" id="KW-1185">Reference proteome</keyword>
<name>A0A9W4XN84_9ASCO</name>
<evidence type="ECO:0000259" key="6">
    <source>
        <dbReference type="SMART" id="SM00670"/>
    </source>
</evidence>
<dbReference type="InterPro" id="IPR002716">
    <property type="entry name" value="PIN_dom"/>
</dbReference>